<feature type="domain" description="DUF218" evidence="1">
    <location>
        <begin position="4"/>
        <end position="152"/>
    </location>
</feature>
<dbReference type="Proteomes" id="UP000315353">
    <property type="component" value="Unassembled WGS sequence"/>
</dbReference>
<dbReference type="Proteomes" id="UP000185479">
    <property type="component" value="Chromosome"/>
</dbReference>
<dbReference type="GeneID" id="82880818"/>
<dbReference type="PANTHER" id="PTHR30336">
    <property type="entry name" value="INNER MEMBRANE PROTEIN, PROBABLE PERMEASE"/>
    <property type="match status" value="1"/>
</dbReference>
<dbReference type="Pfam" id="PF02698">
    <property type="entry name" value="DUF218"/>
    <property type="match status" value="1"/>
</dbReference>
<dbReference type="InterPro" id="IPR051599">
    <property type="entry name" value="Cell_Envelope_Assoc"/>
</dbReference>
<accession>A0A1L7CN58</accession>
<organism evidence="2 4">
    <name type="scientific">Corynebacterium flavescens</name>
    <dbReference type="NCBI Taxonomy" id="28028"/>
    <lineage>
        <taxon>Bacteria</taxon>
        <taxon>Bacillati</taxon>
        <taxon>Actinomycetota</taxon>
        <taxon>Actinomycetes</taxon>
        <taxon>Mycobacteriales</taxon>
        <taxon>Corynebacteriaceae</taxon>
        <taxon>Corynebacterium</taxon>
    </lineage>
</organism>
<name>A0A1L7CN58_CORFL</name>
<dbReference type="EMBL" id="CP009246">
    <property type="protein sequence ID" value="APT87292.1"/>
    <property type="molecule type" value="Genomic_DNA"/>
</dbReference>
<sequence length="199" mass="22277">MKPEAVVVLGAAQYDGRPSRILRARLEEALRVPAECPIVTVGGKLPGDRFTEAEVGKTYLDDALQQESGGGARRRPPRNVYAVTNGSDTRGSLEAVREAHPFRNVVIVTDPLHRLRTYLIARELGFSARVVGVKDFTYTPQQAAWWRYLAHEGGGMVVLAAGHVFSAETARKLRSFLHYIEGWFRPSRKLRHTQLRKKS</sequence>
<protein>
    <recommendedName>
        <fullName evidence="1">DUF218 domain-containing protein</fullName>
    </recommendedName>
</protein>
<dbReference type="KEGG" id="cfc:CFLV_08875"/>
<evidence type="ECO:0000313" key="3">
    <source>
        <dbReference type="EMBL" id="GEB98067.1"/>
    </source>
</evidence>
<reference evidence="3 5" key="2">
    <citation type="submission" date="2019-06" db="EMBL/GenBank/DDBJ databases">
        <title>Whole genome shotgun sequence of Corynebacterium flavescens NBRC 14136.</title>
        <authorList>
            <person name="Hosoyama A."/>
            <person name="Uohara A."/>
            <person name="Ohji S."/>
            <person name="Ichikawa N."/>
        </authorList>
    </citation>
    <scope>NUCLEOTIDE SEQUENCE [LARGE SCALE GENOMIC DNA]</scope>
    <source>
        <strain evidence="3 5">NBRC 14136</strain>
    </source>
</reference>
<proteinExistence type="predicted"/>
<dbReference type="RefSeq" id="WP_075730219.1">
    <property type="nucleotide sequence ID" value="NZ_BJNB01000023.1"/>
</dbReference>
<dbReference type="AlphaFoldDB" id="A0A1L7CN58"/>
<evidence type="ECO:0000259" key="1">
    <source>
        <dbReference type="Pfam" id="PF02698"/>
    </source>
</evidence>
<dbReference type="GO" id="GO:0005886">
    <property type="term" value="C:plasma membrane"/>
    <property type="evidence" value="ECO:0007669"/>
    <property type="project" value="TreeGrafter"/>
</dbReference>
<evidence type="ECO:0000313" key="5">
    <source>
        <dbReference type="Proteomes" id="UP000315353"/>
    </source>
</evidence>
<reference evidence="2 4" key="1">
    <citation type="submission" date="2014-08" db="EMBL/GenBank/DDBJ databases">
        <title>Complete genome sequence of Corynebacterium flavescens OJ8(T)(=DSM 20296(T)), isolated from cheese.</title>
        <authorList>
            <person name="Ruckert C."/>
            <person name="Albersmeier A."/>
            <person name="Winkler A."/>
            <person name="Kalinowski J."/>
        </authorList>
    </citation>
    <scope>NUCLEOTIDE SEQUENCE [LARGE SCALE GENOMIC DNA]</scope>
    <source>
        <strain evidence="2 4">OJ8</strain>
    </source>
</reference>
<evidence type="ECO:0000313" key="4">
    <source>
        <dbReference type="Proteomes" id="UP000185479"/>
    </source>
</evidence>
<gene>
    <name evidence="3" type="ORF">CFL01nite_15620</name>
    <name evidence="2" type="ORF">CFLV_08875</name>
</gene>
<keyword evidence="4" id="KW-1185">Reference proteome</keyword>
<dbReference type="PANTHER" id="PTHR30336:SF20">
    <property type="entry name" value="DUF218 DOMAIN-CONTAINING PROTEIN"/>
    <property type="match status" value="1"/>
</dbReference>
<evidence type="ECO:0000313" key="2">
    <source>
        <dbReference type="EMBL" id="APT87292.1"/>
    </source>
</evidence>
<dbReference type="CDD" id="cd06259">
    <property type="entry name" value="YdcF-like"/>
    <property type="match status" value="1"/>
</dbReference>
<dbReference type="OrthoDB" id="9782395at2"/>
<dbReference type="InterPro" id="IPR003848">
    <property type="entry name" value="DUF218"/>
</dbReference>
<dbReference type="STRING" id="28028.CFLV_08875"/>
<dbReference type="EMBL" id="BJNB01000023">
    <property type="protein sequence ID" value="GEB98067.1"/>
    <property type="molecule type" value="Genomic_DNA"/>
</dbReference>